<dbReference type="GO" id="GO:0070297">
    <property type="term" value="P:regulation of phosphorelay signal transduction system"/>
    <property type="evidence" value="ECO:0007669"/>
    <property type="project" value="TreeGrafter"/>
</dbReference>
<evidence type="ECO:0000256" key="1">
    <source>
        <dbReference type="PIRSR" id="PIRSR613078-2"/>
    </source>
</evidence>
<feature type="binding site" evidence="1">
    <location>
        <position position="61"/>
    </location>
    <ligand>
        <name>substrate</name>
    </ligand>
</feature>
<gene>
    <name evidence="2" type="ORF">DFJ64_0927</name>
</gene>
<dbReference type="InterPro" id="IPR029033">
    <property type="entry name" value="His_PPase_superfam"/>
</dbReference>
<dbReference type="PIRSF" id="PIRSF000709">
    <property type="entry name" value="6PFK_2-Ptase"/>
    <property type="match status" value="1"/>
</dbReference>
<dbReference type="Proteomes" id="UP000256485">
    <property type="component" value="Unassembled WGS sequence"/>
</dbReference>
<keyword evidence="3" id="KW-1185">Reference proteome</keyword>
<proteinExistence type="predicted"/>
<dbReference type="Gene3D" id="3.40.50.1240">
    <property type="entry name" value="Phosphoglycerate mutase-like"/>
    <property type="match status" value="1"/>
</dbReference>
<accession>A0A3D9V2F2</accession>
<dbReference type="Pfam" id="PF00300">
    <property type="entry name" value="His_Phos_1"/>
    <property type="match status" value="1"/>
</dbReference>
<organism evidence="2 3">
    <name type="scientific">Thermasporomyces composti</name>
    <dbReference type="NCBI Taxonomy" id="696763"/>
    <lineage>
        <taxon>Bacteria</taxon>
        <taxon>Bacillati</taxon>
        <taxon>Actinomycetota</taxon>
        <taxon>Actinomycetes</taxon>
        <taxon>Propionibacteriales</taxon>
        <taxon>Nocardioidaceae</taxon>
        <taxon>Thermasporomyces</taxon>
    </lineage>
</organism>
<dbReference type="InterPro" id="IPR050275">
    <property type="entry name" value="PGM_Phosphatase"/>
</dbReference>
<dbReference type="GO" id="GO:0101006">
    <property type="term" value="F:protein histidine phosphatase activity"/>
    <property type="evidence" value="ECO:0007669"/>
    <property type="project" value="TreeGrafter"/>
</dbReference>
<dbReference type="InterPro" id="IPR013078">
    <property type="entry name" value="His_Pase_superF_clade-1"/>
</dbReference>
<evidence type="ECO:0000313" key="2">
    <source>
        <dbReference type="EMBL" id="REF35546.1"/>
    </source>
</evidence>
<comment type="caution">
    <text evidence="2">The sequence shown here is derived from an EMBL/GenBank/DDBJ whole genome shotgun (WGS) entry which is preliminary data.</text>
</comment>
<dbReference type="CDD" id="cd07067">
    <property type="entry name" value="HP_PGM_like"/>
    <property type="match status" value="1"/>
</dbReference>
<dbReference type="SMART" id="SM00855">
    <property type="entry name" value="PGAM"/>
    <property type="match status" value="1"/>
</dbReference>
<sequence>MPTSAQLWIVRHGETAWSRSRQLTSVTDLPLTEEGERAARAVGERLASTSFDLVLASPLRRALDTARLAGFGDRVRIEPDAHEWRYGAYEGRTTAEIRREIAGWSVWTHPVPGGETIADVAQRADRLIERIRRDVRERALLFAHGHFLRVLAARWVGLPPEVGAHLVLDVATVSVLGWEREAPAVVRWNT</sequence>
<dbReference type="PANTHER" id="PTHR48100">
    <property type="entry name" value="BROAD-SPECIFICITY PHOSPHATASE YOR283W-RELATED"/>
    <property type="match status" value="1"/>
</dbReference>
<dbReference type="OrthoDB" id="4697614at2"/>
<evidence type="ECO:0000313" key="3">
    <source>
        <dbReference type="Proteomes" id="UP000256485"/>
    </source>
</evidence>
<reference evidence="2 3" key="1">
    <citation type="submission" date="2018-08" db="EMBL/GenBank/DDBJ databases">
        <title>Sequencing the genomes of 1000 actinobacteria strains.</title>
        <authorList>
            <person name="Klenk H.-P."/>
        </authorList>
    </citation>
    <scope>NUCLEOTIDE SEQUENCE [LARGE SCALE GENOMIC DNA]</scope>
    <source>
        <strain evidence="2 3">DSM 22891</strain>
    </source>
</reference>
<dbReference type="RefSeq" id="WP_115849314.1">
    <property type="nucleotide sequence ID" value="NZ_QTUC01000001.1"/>
</dbReference>
<dbReference type="EMBL" id="QTUC01000001">
    <property type="protein sequence ID" value="REF35546.1"/>
    <property type="molecule type" value="Genomic_DNA"/>
</dbReference>
<name>A0A3D9V2F2_THECX</name>
<dbReference type="AlphaFoldDB" id="A0A3D9V2F2"/>
<protein>
    <submittedName>
        <fullName evidence="2">Putative phosphoglycerate mutase</fullName>
    </submittedName>
</protein>
<dbReference type="PANTHER" id="PTHR48100:SF15">
    <property type="entry name" value="SEDOHEPTULOSE 1,7-BISPHOSPHATASE"/>
    <property type="match status" value="1"/>
</dbReference>
<dbReference type="SUPFAM" id="SSF53254">
    <property type="entry name" value="Phosphoglycerate mutase-like"/>
    <property type="match status" value="1"/>
</dbReference>